<sequence>MAAVLKRTICSPLLAKRHRERRASRSLAQATEHAIASHAPAWNDDSKTRLAMDFHHRVYSLKPSWYTRAEKREAGLVPIKIRSLDFQTPSMPSRSSDWPATPAISATPLRKAHGHSLPDRDGQGPVYRFLFSQSAADALIHLKSHDSKFSSPVCHYRRESWIRHCCTFWIRKFRLFIGSGPR</sequence>
<name>A0A2T3A8U1_9PEZI</name>
<keyword evidence="2" id="KW-1185">Reference proteome</keyword>
<gene>
    <name evidence="1" type="ORF">BD289DRAFT_247729</name>
</gene>
<dbReference type="AlphaFoldDB" id="A0A2T3A8U1"/>
<organism evidence="1 2">
    <name type="scientific">Coniella lustricola</name>
    <dbReference type="NCBI Taxonomy" id="2025994"/>
    <lineage>
        <taxon>Eukaryota</taxon>
        <taxon>Fungi</taxon>
        <taxon>Dikarya</taxon>
        <taxon>Ascomycota</taxon>
        <taxon>Pezizomycotina</taxon>
        <taxon>Sordariomycetes</taxon>
        <taxon>Sordariomycetidae</taxon>
        <taxon>Diaporthales</taxon>
        <taxon>Schizoparmaceae</taxon>
        <taxon>Coniella</taxon>
    </lineage>
</organism>
<dbReference type="Proteomes" id="UP000241462">
    <property type="component" value="Unassembled WGS sequence"/>
</dbReference>
<evidence type="ECO:0000313" key="1">
    <source>
        <dbReference type="EMBL" id="PSR85891.1"/>
    </source>
</evidence>
<protein>
    <submittedName>
        <fullName evidence="1">Uncharacterized protein</fullName>
    </submittedName>
</protein>
<dbReference type="EMBL" id="KZ678436">
    <property type="protein sequence ID" value="PSR85891.1"/>
    <property type="molecule type" value="Genomic_DNA"/>
</dbReference>
<proteinExistence type="predicted"/>
<accession>A0A2T3A8U1</accession>
<reference evidence="1 2" key="1">
    <citation type="journal article" date="2018" name="Mycol. Prog.">
        <title>Coniella lustricola, a new species from submerged detritus.</title>
        <authorList>
            <person name="Raudabaugh D.B."/>
            <person name="Iturriaga T."/>
            <person name="Carver A."/>
            <person name="Mondo S."/>
            <person name="Pangilinan J."/>
            <person name="Lipzen A."/>
            <person name="He G."/>
            <person name="Amirebrahimi M."/>
            <person name="Grigoriev I.V."/>
            <person name="Miller A.N."/>
        </authorList>
    </citation>
    <scope>NUCLEOTIDE SEQUENCE [LARGE SCALE GENOMIC DNA]</scope>
    <source>
        <strain evidence="1 2">B22-T-1</strain>
    </source>
</reference>
<dbReference type="InParanoid" id="A0A2T3A8U1"/>
<evidence type="ECO:0000313" key="2">
    <source>
        <dbReference type="Proteomes" id="UP000241462"/>
    </source>
</evidence>